<dbReference type="Proteomes" id="UP001317259">
    <property type="component" value="Unassembled WGS sequence"/>
</dbReference>
<evidence type="ECO:0000256" key="1">
    <source>
        <dbReference type="SAM" id="MobiDB-lite"/>
    </source>
</evidence>
<protein>
    <submittedName>
        <fullName evidence="2">Uncharacterized protein</fullName>
    </submittedName>
</protein>
<evidence type="ECO:0000313" key="2">
    <source>
        <dbReference type="EMBL" id="MCK2220157.1"/>
    </source>
</evidence>
<name>A0ABT0G6C4_9ACTN</name>
<proteinExistence type="predicted"/>
<feature type="region of interest" description="Disordered" evidence="1">
    <location>
        <begin position="1"/>
        <end position="22"/>
    </location>
</feature>
<evidence type="ECO:0000313" key="3">
    <source>
        <dbReference type="Proteomes" id="UP001317259"/>
    </source>
</evidence>
<comment type="caution">
    <text evidence="2">The sequence shown here is derived from an EMBL/GenBank/DDBJ whole genome shotgun (WGS) entry which is preliminary data.</text>
</comment>
<reference evidence="2 3" key="1">
    <citation type="submission" date="2022-04" db="EMBL/GenBank/DDBJ databases">
        <title>Genome draft of Actinomadura sp. ATCC 31491.</title>
        <authorList>
            <person name="Shi X."/>
            <person name="Du Y."/>
        </authorList>
    </citation>
    <scope>NUCLEOTIDE SEQUENCE [LARGE SCALE GENOMIC DNA]</scope>
    <source>
        <strain evidence="2 3">ATCC 31491</strain>
    </source>
</reference>
<organism evidence="2 3">
    <name type="scientific">Actinomadura luzonensis</name>
    <dbReference type="NCBI Taxonomy" id="2805427"/>
    <lineage>
        <taxon>Bacteria</taxon>
        <taxon>Bacillati</taxon>
        <taxon>Actinomycetota</taxon>
        <taxon>Actinomycetes</taxon>
        <taxon>Streptosporangiales</taxon>
        <taxon>Thermomonosporaceae</taxon>
        <taxon>Actinomadura</taxon>
    </lineage>
</organism>
<dbReference type="RefSeq" id="WP_242383273.1">
    <property type="nucleotide sequence ID" value="NZ_JAKRKC020000002.1"/>
</dbReference>
<keyword evidence="3" id="KW-1185">Reference proteome</keyword>
<accession>A0ABT0G6C4</accession>
<gene>
    <name evidence="2" type="ORF">MF672_041125</name>
</gene>
<dbReference type="EMBL" id="JAKRKC020000002">
    <property type="protein sequence ID" value="MCK2220157.1"/>
    <property type="molecule type" value="Genomic_DNA"/>
</dbReference>
<sequence length="46" mass="5234">MSWAGNEPCSHPPALTRAHRPSSVTIVQDIHRLRRRRFAGRSVRVA</sequence>